<gene>
    <name evidence="2" type="ORF">A2441_02165</name>
</gene>
<feature type="compositionally biased region" description="Gly residues" evidence="1">
    <location>
        <begin position="987"/>
        <end position="1000"/>
    </location>
</feature>
<dbReference type="AlphaFoldDB" id="A0A1G2Q7N9"/>
<dbReference type="Proteomes" id="UP000178226">
    <property type="component" value="Unassembled WGS sequence"/>
</dbReference>
<evidence type="ECO:0000313" key="2">
    <source>
        <dbReference type="EMBL" id="OHA56554.1"/>
    </source>
</evidence>
<protein>
    <submittedName>
        <fullName evidence="2">Uncharacterized protein</fullName>
    </submittedName>
</protein>
<dbReference type="EMBL" id="MHTE01000031">
    <property type="protein sequence ID" value="OHA56554.1"/>
    <property type="molecule type" value="Genomic_DNA"/>
</dbReference>
<evidence type="ECO:0000256" key="1">
    <source>
        <dbReference type="SAM" id="MobiDB-lite"/>
    </source>
</evidence>
<name>A0A1G2Q7N9_9BACT</name>
<feature type="region of interest" description="Disordered" evidence="1">
    <location>
        <begin position="981"/>
        <end position="1000"/>
    </location>
</feature>
<dbReference type="Gene3D" id="2.60.120.560">
    <property type="entry name" value="Exo-inulinase, domain 1"/>
    <property type="match status" value="2"/>
</dbReference>
<sequence>MSGNLTVTAGILSMDNYAFTVTGSTSVTGTINTITGATGTRTFTGTVTVNSGGTFSLTDQDPVASFGAGITQNSGNAIYLGNNAVTLVGNLSGSGVGTIDFGSGISLTIPSGTTTNNFTGGTVFMGGTMALNTGNWTQGTNSTLTLSQDAPFSGSGTFTASATGNSVSYNSSTPTIYATTYHDLSVAGVGTNSGTVTINASLEGIGTFVNGATGTLNIGFASAPGITTLTATASGNTVNYTAAAPNCRVVAYHHLNFTGSGAVTCAVTTVGGNLGTSGTVSWTTSSDIVVTGDLTVDTGTSLAGTNNITVNGGDVTGDGDINLTGGTVIINTAGNFGGATAWDFYNLTIGAAGNAITTATGAGGITVTNILTIDTGDTLDAKGKTWTLSNASGANSAPLVISGTLDDTTDTSTFAFIGNCVTSCNTSIPASAAYNNLTFNNASEVYVTAGAITTSGDVTITNGEFTAPSGNLTLGKNFTNNGTFTHSSGTVVVSPVVVANPIVIAGTSITTFNNFTATVVGTTLQFKAGQRTGFAGTMTVQGTQGHPVYIQSDTFTSQWELNLSGTASILYAIIRDSGCYGGTNNVNQSDTNQNYGGNTATCWRFVGQGGGTYEGQGGGTPQSYEGTDTFERAGPALGSNWNTSHTACVPEIFNSSDFGGGSTNVRCLATWTAATFGNDQFSEITITSFTTNDQVAAVVRLSNGDNFYALVSDGASFLLREFVGGSGATLVDLSTPYPVAGDTIRLEAEGSTLRAYRNGSLRGTTTDTSFTSGANGAYTFRADQGPTSRIEYWHGGSLNVQGGGSGGVSCEGSSGLCDDFERVSLGSNWTVVAGTPQIYSSSDFGGATADAYNLVYWSGSSLSNNQYSEVIMSALPASHQVIAAVRVADASNFYGLRATTTSFEIFKVVSGTPTVLLDLSTPYPTATDTIRLEVSGTTLKAYINGVLRNQTTDSSLASGSPGVSVYLSGGTPTSRVELWRASSASESGGGEGGGGGGATP</sequence>
<organism evidence="2 3">
    <name type="scientific">Candidatus Veblenbacteria bacterium RIFOXYC2_FULL_42_11</name>
    <dbReference type="NCBI Taxonomy" id="1802428"/>
    <lineage>
        <taxon>Bacteria</taxon>
        <taxon>Candidatus Vebleniibacteriota</taxon>
    </lineage>
</organism>
<accession>A0A1G2Q7N9</accession>
<proteinExistence type="predicted"/>
<evidence type="ECO:0000313" key="3">
    <source>
        <dbReference type="Proteomes" id="UP000178226"/>
    </source>
</evidence>
<comment type="caution">
    <text evidence="2">The sequence shown here is derived from an EMBL/GenBank/DDBJ whole genome shotgun (WGS) entry which is preliminary data.</text>
</comment>
<reference evidence="2 3" key="1">
    <citation type="journal article" date="2016" name="Nat. Commun.">
        <title>Thousands of microbial genomes shed light on interconnected biogeochemical processes in an aquifer system.</title>
        <authorList>
            <person name="Anantharaman K."/>
            <person name="Brown C.T."/>
            <person name="Hug L.A."/>
            <person name="Sharon I."/>
            <person name="Castelle C.J."/>
            <person name="Probst A.J."/>
            <person name="Thomas B.C."/>
            <person name="Singh A."/>
            <person name="Wilkins M.J."/>
            <person name="Karaoz U."/>
            <person name="Brodie E.L."/>
            <person name="Williams K.H."/>
            <person name="Hubbard S.S."/>
            <person name="Banfield J.F."/>
        </authorList>
    </citation>
    <scope>NUCLEOTIDE SEQUENCE [LARGE SCALE GENOMIC DNA]</scope>
</reference>